<comment type="caution">
    <text evidence="1">The sequence shown here is derived from an EMBL/GenBank/DDBJ whole genome shotgun (WGS) entry which is preliminary data.</text>
</comment>
<accession>A0A8T0E739</accession>
<protein>
    <submittedName>
        <fullName evidence="1">Uncharacterized protein</fullName>
    </submittedName>
</protein>
<evidence type="ECO:0000313" key="1">
    <source>
        <dbReference type="EMBL" id="KAF8767178.1"/>
    </source>
</evidence>
<proteinExistence type="predicted"/>
<keyword evidence="2" id="KW-1185">Reference proteome</keyword>
<sequence length="129" mass="14266">MDHSGASSLKFPRPGHGYFLPVDGSRRQRFGTPPAPSPLPYWVSPSSLSTTLMRTFSALCSSGACRSRYGRCCVLLVWGGQLCLNHLSISCPVYLVKFVLQDEDCQSSEMTSFSPERIDADKKTKYPVI</sequence>
<name>A0A8T0E739_ARGBR</name>
<reference evidence="1" key="1">
    <citation type="journal article" date="2020" name="bioRxiv">
        <title>Chromosome-level reference genome of the European wasp spider Argiope bruennichi: a resource for studies on range expansion and evolutionary adaptation.</title>
        <authorList>
            <person name="Sheffer M.M."/>
            <person name="Hoppe A."/>
            <person name="Krehenwinkel H."/>
            <person name="Uhl G."/>
            <person name="Kuss A.W."/>
            <person name="Jensen L."/>
            <person name="Jensen C."/>
            <person name="Gillespie R.G."/>
            <person name="Hoff K.J."/>
            <person name="Prost S."/>
        </authorList>
    </citation>
    <scope>NUCLEOTIDE SEQUENCE</scope>
</reference>
<organism evidence="1 2">
    <name type="scientific">Argiope bruennichi</name>
    <name type="common">Wasp spider</name>
    <name type="synonym">Aranea bruennichi</name>
    <dbReference type="NCBI Taxonomy" id="94029"/>
    <lineage>
        <taxon>Eukaryota</taxon>
        <taxon>Metazoa</taxon>
        <taxon>Ecdysozoa</taxon>
        <taxon>Arthropoda</taxon>
        <taxon>Chelicerata</taxon>
        <taxon>Arachnida</taxon>
        <taxon>Araneae</taxon>
        <taxon>Araneomorphae</taxon>
        <taxon>Entelegynae</taxon>
        <taxon>Araneoidea</taxon>
        <taxon>Araneidae</taxon>
        <taxon>Argiope</taxon>
    </lineage>
</organism>
<reference evidence="1" key="2">
    <citation type="submission" date="2020-06" db="EMBL/GenBank/DDBJ databases">
        <authorList>
            <person name="Sheffer M."/>
        </authorList>
    </citation>
    <scope>NUCLEOTIDE SEQUENCE</scope>
</reference>
<gene>
    <name evidence="1" type="ORF">HNY73_020168</name>
</gene>
<dbReference type="AlphaFoldDB" id="A0A8T0E739"/>
<dbReference type="EMBL" id="JABXBU010002230">
    <property type="protein sequence ID" value="KAF8767178.1"/>
    <property type="molecule type" value="Genomic_DNA"/>
</dbReference>
<dbReference type="Proteomes" id="UP000807504">
    <property type="component" value="Unassembled WGS sequence"/>
</dbReference>
<evidence type="ECO:0000313" key="2">
    <source>
        <dbReference type="Proteomes" id="UP000807504"/>
    </source>
</evidence>